<dbReference type="Proteomes" id="UP000076925">
    <property type="component" value="Unassembled WGS sequence"/>
</dbReference>
<organism evidence="1 2">
    <name type="scientific">Scytonema hofmannii PCC 7110</name>
    <dbReference type="NCBI Taxonomy" id="128403"/>
    <lineage>
        <taxon>Bacteria</taxon>
        <taxon>Bacillati</taxon>
        <taxon>Cyanobacteriota</taxon>
        <taxon>Cyanophyceae</taxon>
        <taxon>Nostocales</taxon>
        <taxon>Scytonemataceae</taxon>
        <taxon>Scytonema</taxon>
    </lineage>
</organism>
<dbReference type="OrthoDB" id="518166at2"/>
<dbReference type="STRING" id="128403.WA1_45130"/>
<protein>
    <submittedName>
        <fullName evidence="1">Uncharacterized protein</fullName>
    </submittedName>
</protein>
<dbReference type="AlphaFoldDB" id="A0A139WWN3"/>
<reference evidence="1 2" key="1">
    <citation type="journal article" date="2013" name="Genome Biol. Evol.">
        <title>Genomes of Stigonematalean cyanobacteria (subsection V) and the evolution of oxygenic photosynthesis from prokaryotes to plastids.</title>
        <authorList>
            <person name="Dagan T."/>
            <person name="Roettger M."/>
            <person name="Stucken K."/>
            <person name="Landan G."/>
            <person name="Koch R."/>
            <person name="Major P."/>
            <person name="Gould S.B."/>
            <person name="Goremykin V.V."/>
            <person name="Rippka R."/>
            <person name="Tandeau de Marsac N."/>
            <person name="Gugger M."/>
            <person name="Lockhart P.J."/>
            <person name="Allen J.F."/>
            <person name="Brune I."/>
            <person name="Maus I."/>
            <person name="Puhler A."/>
            <person name="Martin W.F."/>
        </authorList>
    </citation>
    <scope>NUCLEOTIDE SEQUENCE [LARGE SCALE GENOMIC DNA]</scope>
    <source>
        <strain evidence="1 2">PCC 7110</strain>
    </source>
</reference>
<evidence type="ECO:0000313" key="2">
    <source>
        <dbReference type="Proteomes" id="UP000076925"/>
    </source>
</evidence>
<keyword evidence="2" id="KW-1185">Reference proteome</keyword>
<comment type="caution">
    <text evidence="1">The sequence shown here is derived from an EMBL/GenBank/DDBJ whole genome shotgun (WGS) entry which is preliminary data.</text>
</comment>
<sequence length="140" mass="15548">MTNAEQPNRLDLIEALLLQTVQQQHANTATISQIAQQQQANTATVSQIAQQQQANTATISQIAQQQQANTATISQLTQQQAELKQELQDSISHLVSVIGNFVEEAQKDRAIIQELQSEVRGIQTENQRILQYLFGRQGQG</sequence>
<name>A0A139WWN3_9CYAN</name>
<proteinExistence type="predicted"/>
<dbReference type="EMBL" id="ANNX02000047">
    <property type="protein sequence ID" value="KYC36847.1"/>
    <property type="molecule type" value="Genomic_DNA"/>
</dbReference>
<accession>A0A139WWN3</accession>
<dbReference type="RefSeq" id="WP_017744093.1">
    <property type="nucleotide sequence ID" value="NZ_KQ976354.1"/>
</dbReference>
<evidence type="ECO:0000313" key="1">
    <source>
        <dbReference type="EMBL" id="KYC36847.1"/>
    </source>
</evidence>
<gene>
    <name evidence="1" type="ORF">WA1_45130</name>
</gene>